<gene>
    <name evidence="2" type="ORF">BDV35DRAFT_141199</name>
</gene>
<feature type="compositionally biased region" description="Polar residues" evidence="1">
    <location>
        <begin position="66"/>
        <end position="79"/>
    </location>
</feature>
<feature type="compositionally biased region" description="Polar residues" evidence="1">
    <location>
        <begin position="1"/>
        <end position="13"/>
    </location>
</feature>
<accession>A0A5N6GDW3</accession>
<proteinExistence type="predicted"/>
<feature type="region of interest" description="Disordered" evidence="1">
    <location>
        <begin position="1"/>
        <end position="99"/>
    </location>
</feature>
<dbReference type="EMBL" id="ML734772">
    <property type="protein sequence ID" value="KAB8240168.1"/>
    <property type="molecule type" value="Genomic_DNA"/>
</dbReference>
<dbReference type="Proteomes" id="UP000325434">
    <property type="component" value="Unassembled WGS sequence"/>
</dbReference>
<evidence type="ECO:0000256" key="1">
    <source>
        <dbReference type="SAM" id="MobiDB-lite"/>
    </source>
</evidence>
<evidence type="ECO:0000313" key="2">
    <source>
        <dbReference type="EMBL" id="KAB8240168.1"/>
    </source>
</evidence>
<protein>
    <submittedName>
        <fullName evidence="2">Uncharacterized protein</fullName>
    </submittedName>
</protein>
<sequence length="258" mass="28842">MEQLDDNPNNQFHQPMDFNPWVNDAPPEEAHGSQAWLASASEAGPLNRPGSPGKTEVATPAPSNAPAGQQNTGSSQQGEKYTGEKGRTRSKTKGSGKISTVQEKANSFLRQDLEGFLRFRWHELYRDGLFIKGKEEIHGLEALQLLKDAKTEKREHPLGTLRYTVALIRNFMDIVVEEKKGGVNILRKKHNTIAYDEYIRKYCPNADGATRDEVRNRCRYVRRWVTLIDGEGDDDDPDKAGLGTGVLLVCSDTLMNAM</sequence>
<organism evidence="2">
    <name type="scientific">Aspergillus flavus</name>
    <dbReference type="NCBI Taxonomy" id="5059"/>
    <lineage>
        <taxon>Eukaryota</taxon>
        <taxon>Fungi</taxon>
        <taxon>Dikarya</taxon>
        <taxon>Ascomycota</taxon>
        <taxon>Pezizomycotina</taxon>
        <taxon>Eurotiomycetes</taxon>
        <taxon>Eurotiomycetidae</taxon>
        <taxon>Eurotiales</taxon>
        <taxon>Aspergillaceae</taxon>
        <taxon>Aspergillus</taxon>
        <taxon>Aspergillus subgen. Circumdati</taxon>
    </lineage>
</organism>
<dbReference type="AlphaFoldDB" id="A0A5N6GDW3"/>
<name>A0A5N6GDW3_ASPFL</name>
<reference evidence="2" key="1">
    <citation type="submission" date="2019-04" db="EMBL/GenBank/DDBJ databases">
        <title>Friends and foes A comparative genomics study of 23 Aspergillus species from section Flavi.</title>
        <authorList>
            <consortium name="DOE Joint Genome Institute"/>
            <person name="Kjaerbolling I."/>
            <person name="Vesth T."/>
            <person name="Frisvad J.C."/>
            <person name="Nybo J.L."/>
            <person name="Theobald S."/>
            <person name="Kildgaard S."/>
            <person name="Isbrandt T."/>
            <person name="Kuo A."/>
            <person name="Sato A."/>
            <person name="Lyhne E.K."/>
            <person name="Kogle M.E."/>
            <person name="Wiebenga A."/>
            <person name="Kun R.S."/>
            <person name="Lubbers R.J."/>
            <person name="Makela M.R."/>
            <person name="Barry K."/>
            <person name="Chovatia M."/>
            <person name="Clum A."/>
            <person name="Daum C."/>
            <person name="Haridas S."/>
            <person name="He G."/>
            <person name="LaButti K."/>
            <person name="Lipzen A."/>
            <person name="Mondo S."/>
            <person name="Riley R."/>
            <person name="Salamov A."/>
            <person name="Simmons B.A."/>
            <person name="Magnuson J.K."/>
            <person name="Henrissat B."/>
            <person name="Mortensen U.H."/>
            <person name="Larsen T.O."/>
            <person name="Devries R.P."/>
            <person name="Grigoriev I.V."/>
            <person name="Machida M."/>
            <person name="Baker S.E."/>
            <person name="Andersen M.R."/>
        </authorList>
    </citation>
    <scope>NUCLEOTIDE SEQUENCE [LARGE SCALE GENOMIC DNA]</scope>
    <source>
        <strain evidence="2">CBS 121.62</strain>
    </source>
</reference>